<dbReference type="KEGG" id="vpy:HZI73_22275"/>
<dbReference type="EMBL" id="CP058649">
    <property type="protein sequence ID" value="QUI24859.1"/>
    <property type="molecule type" value="Genomic_DNA"/>
</dbReference>
<protein>
    <submittedName>
        <fullName evidence="2">Helix-turn-helix transcriptional regulator</fullName>
    </submittedName>
</protein>
<gene>
    <name evidence="2" type="ORF">HZI73_22275</name>
</gene>
<evidence type="ECO:0000256" key="1">
    <source>
        <dbReference type="PROSITE-ProRule" id="PRU00339"/>
    </source>
</evidence>
<dbReference type="AlphaFoldDB" id="A0A8J8MNT4"/>
<feature type="repeat" description="TPR" evidence="1">
    <location>
        <begin position="237"/>
        <end position="270"/>
    </location>
</feature>
<keyword evidence="3" id="KW-1185">Reference proteome</keyword>
<dbReference type="InterPro" id="IPR011990">
    <property type="entry name" value="TPR-like_helical_dom_sf"/>
</dbReference>
<dbReference type="InterPro" id="IPR001387">
    <property type="entry name" value="Cro/C1-type_HTH"/>
</dbReference>
<reference evidence="2" key="1">
    <citation type="submission" date="2020-07" db="EMBL/GenBank/DDBJ databases">
        <title>Vallitalea pronyensis genome.</title>
        <authorList>
            <person name="Postec A."/>
        </authorList>
    </citation>
    <scope>NUCLEOTIDE SEQUENCE</scope>
    <source>
        <strain evidence="2">FatNI3</strain>
    </source>
</reference>
<dbReference type="RefSeq" id="WP_212695558.1">
    <property type="nucleotide sequence ID" value="NZ_CP058649.1"/>
</dbReference>
<accession>A0A8J8MNT4</accession>
<dbReference type="SUPFAM" id="SSF48452">
    <property type="entry name" value="TPR-like"/>
    <property type="match status" value="1"/>
</dbReference>
<dbReference type="SMART" id="SM00028">
    <property type="entry name" value="TPR"/>
    <property type="match status" value="3"/>
</dbReference>
<dbReference type="CDD" id="cd00093">
    <property type="entry name" value="HTH_XRE"/>
    <property type="match status" value="1"/>
</dbReference>
<evidence type="ECO:0000313" key="2">
    <source>
        <dbReference type="EMBL" id="QUI24859.1"/>
    </source>
</evidence>
<keyword evidence="1" id="KW-0802">TPR repeat</keyword>
<name>A0A8J8MNT4_9FIRM</name>
<evidence type="ECO:0000313" key="3">
    <source>
        <dbReference type="Proteomes" id="UP000683246"/>
    </source>
</evidence>
<dbReference type="Proteomes" id="UP000683246">
    <property type="component" value="Chromosome"/>
</dbReference>
<dbReference type="InterPro" id="IPR019734">
    <property type="entry name" value="TPR_rpt"/>
</dbReference>
<sequence length="413" mass="48580">MDANDIAIVSEGKQFRKWLKENNYTLKQLSDKLGYSILTLNKYIKPKIECNKFKGRLLNELGINLDNIIVSQEDQIINIIIKIIDGFRSYHPGDIRVLERLLQITKGYKLYYQLMSKILIAHHYASSNIYKQSHYILNEVGLHAIENNFNDLLVYVEAERTFIHLISNDNKKALETCNDFSESVVFKQFNDKITSGIRRKIGYLFYYRYGVSLIRNNSYAGARRKLKQAISLTDTPTLIYINMALSYKRENKLNIAVEYFNKALDVCKNKIDVATIYNNLANTYFKGGNIKDAKVYITKSIGLIDDNFHICETYNYIDSYLQIYEYEKDCIDFYRIINWTKEINRCTNYFHSQLFLFAVIKYCILNEYMVQLEQVFDVFKEQVENEKDKEVAEKLMVLGYKAFCFKTKMEGKL</sequence>
<dbReference type="Pfam" id="PF13181">
    <property type="entry name" value="TPR_8"/>
    <property type="match status" value="2"/>
</dbReference>
<dbReference type="Gene3D" id="1.25.40.10">
    <property type="entry name" value="Tetratricopeptide repeat domain"/>
    <property type="match status" value="1"/>
</dbReference>
<proteinExistence type="predicted"/>
<dbReference type="PROSITE" id="PS50005">
    <property type="entry name" value="TPR"/>
    <property type="match status" value="1"/>
</dbReference>
<organism evidence="2 3">
    <name type="scientific">Vallitalea pronyensis</name>
    <dbReference type="NCBI Taxonomy" id="1348613"/>
    <lineage>
        <taxon>Bacteria</taxon>
        <taxon>Bacillati</taxon>
        <taxon>Bacillota</taxon>
        <taxon>Clostridia</taxon>
        <taxon>Lachnospirales</taxon>
        <taxon>Vallitaleaceae</taxon>
        <taxon>Vallitalea</taxon>
    </lineage>
</organism>